<proteinExistence type="predicted"/>
<keyword evidence="2" id="KW-1133">Transmembrane helix</keyword>
<dbReference type="RefSeq" id="WP_265963161.1">
    <property type="nucleotide sequence ID" value="NZ_JAPEVI010000003.1"/>
</dbReference>
<name>A0ABT3R2Q6_9HYPH</name>
<reference evidence="3 4" key="1">
    <citation type="journal article" date="2016" name="Int. J. Syst. Evol. Microbiol.">
        <title>Labrenzia salina sp. nov., isolated from the rhizosphere of the halophyte Arthrocnemum macrostachyum.</title>
        <authorList>
            <person name="Camacho M."/>
            <person name="Redondo-Gomez S."/>
            <person name="Rodriguez-Llorente I."/>
            <person name="Rohde M."/>
            <person name="Sproer C."/>
            <person name="Schumann P."/>
            <person name="Klenk H.P."/>
            <person name="Montero-Calasanz M.D.C."/>
        </authorList>
    </citation>
    <scope>NUCLEOTIDE SEQUENCE [LARGE SCALE GENOMIC DNA]</scope>
    <source>
        <strain evidence="3 4">DSM 29163</strain>
    </source>
</reference>
<feature type="compositionally biased region" description="Low complexity" evidence="1">
    <location>
        <begin position="89"/>
        <end position="99"/>
    </location>
</feature>
<keyword evidence="2" id="KW-0472">Membrane</keyword>
<dbReference type="Proteomes" id="UP001300261">
    <property type="component" value="Unassembled WGS sequence"/>
</dbReference>
<feature type="region of interest" description="Disordered" evidence="1">
    <location>
        <begin position="89"/>
        <end position="108"/>
    </location>
</feature>
<dbReference type="Pfam" id="PF06059">
    <property type="entry name" value="DUF930"/>
    <property type="match status" value="1"/>
</dbReference>
<dbReference type="InterPro" id="IPR009273">
    <property type="entry name" value="DUF930"/>
</dbReference>
<gene>
    <name evidence="3" type="ORF">ON753_13525</name>
</gene>
<evidence type="ECO:0000256" key="2">
    <source>
        <dbReference type="SAM" id="Phobius"/>
    </source>
</evidence>
<dbReference type="EMBL" id="JAPEVI010000003">
    <property type="protein sequence ID" value="MCX2723380.1"/>
    <property type="molecule type" value="Genomic_DNA"/>
</dbReference>
<evidence type="ECO:0000313" key="4">
    <source>
        <dbReference type="Proteomes" id="UP001300261"/>
    </source>
</evidence>
<protein>
    <submittedName>
        <fullName evidence="3">DUF930 domain-containing protein</fullName>
    </submittedName>
</protein>
<sequence length="241" mass="25717">MAYAGRAGFNQLIADRFPWVCAIWLHLALFVLLADQAATGRFSQPVSSPISVEIFVEPLADAGTQHSAPLPPAANRAAALTAGGEASIDADPAAAPASERPGEVAGTGTAAEPVWIGATSYYAGDILSDPRSEQARVALATLTGADQGEQLCGLEAMEQVRHTQPGFRPTRLAPHALRNSFQKGNLIHAPAAAVRSDRVWYEIAYRCRLDTAHEAVVGFEYALGKRIDRQLWDELGLAPIH</sequence>
<organism evidence="3 4">
    <name type="scientific">Roseibium salinum</name>
    <dbReference type="NCBI Taxonomy" id="1604349"/>
    <lineage>
        <taxon>Bacteria</taxon>
        <taxon>Pseudomonadati</taxon>
        <taxon>Pseudomonadota</taxon>
        <taxon>Alphaproteobacteria</taxon>
        <taxon>Hyphomicrobiales</taxon>
        <taxon>Stappiaceae</taxon>
        <taxon>Roseibium</taxon>
    </lineage>
</organism>
<feature type="transmembrane region" description="Helical" evidence="2">
    <location>
        <begin position="17"/>
        <end position="34"/>
    </location>
</feature>
<keyword evidence="2" id="KW-0812">Transmembrane</keyword>
<accession>A0ABT3R2Q6</accession>
<evidence type="ECO:0000256" key="1">
    <source>
        <dbReference type="SAM" id="MobiDB-lite"/>
    </source>
</evidence>
<keyword evidence="4" id="KW-1185">Reference proteome</keyword>
<evidence type="ECO:0000313" key="3">
    <source>
        <dbReference type="EMBL" id="MCX2723380.1"/>
    </source>
</evidence>
<comment type="caution">
    <text evidence="3">The sequence shown here is derived from an EMBL/GenBank/DDBJ whole genome shotgun (WGS) entry which is preliminary data.</text>
</comment>